<evidence type="ECO:0000313" key="2">
    <source>
        <dbReference type="EMBL" id="HIU56103.1"/>
    </source>
</evidence>
<dbReference type="EMBL" id="DVNA01000230">
    <property type="protein sequence ID" value="HIU56103.1"/>
    <property type="molecule type" value="Genomic_DNA"/>
</dbReference>
<evidence type="ECO:0008006" key="4">
    <source>
        <dbReference type="Google" id="ProtNLM"/>
    </source>
</evidence>
<keyword evidence="1" id="KW-0175">Coiled coil</keyword>
<accession>A0A9D1M9Q8</accession>
<feature type="coiled-coil region" evidence="1">
    <location>
        <begin position="11"/>
        <end position="59"/>
    </location>
</feature>
<evidence type="ECO:0000256" key="1">
    <source>
        <dbReference type="SAM" id="Coils"/>
    </source>
</evidence>
<dbReference type="Gene3D" id="1.10.287.1490">
    <property type="match status" value="1"/>
</dbReference>
<sequence>MEMGDTPKSLLDALGAKIQLLMARCDALQKDKSQLRQRLDECEQTISVLKAQQEMLQIKYQRLKMAKALSGNDEDIKASKARLNKLVREIDKCISLLNE</sequence>
<gene>
    <name evidence="2" type="ORF">IAB03_09910</name>
</gene>
<dbReference type="Proteomes" id="UP000824112">
    <property type="component" value="Unassembled WGS sequence"/>
</dbReference>
<comment type="caution">
    <text evidence="2">The sequence shown here is derived from an EMBL/GenBank/DDBJ whole genome shotgun (WGS) entry which is preliminary data.</text>
</comment>
<reference evidence="2" key="1">
    <citation type="submission" date="2020-10" db="EMBL/GenBank/DDBJ databases">
        <authorList>
            <person name="Gilroy R."/>
        </authorList>
    </citation>
    <scope>NUCLEOTIDE SEQUENCE</scope>
    <source>
        <strain evidence="2">CHK158-818</strain>
    </source>
</reference>
<evidence type="ECO:0000313" key="3">
    <source>
        <dbReference type="Proteomes" id="UP000824112"/>
    </source>
</evidence>
<reference evidence="2" key="2">
    <citation type="journal article" date="2021" name="PeerJ">
        <title>Extensive microbial diversity within the chicken gut microbiome revealed by metagenomics and culture.</title>
        <authorList>
            <person name="Gilroy R."/>
            <person name="Ravi A."/>
            <person name="Getino M."/>
            <person name="Pursley I."/>
            <person name="Horton D.L."/>
            <person name="Alikhan N.F."/>
            <person name="Baker D."/>
            <person name="Gharbi K."/>
            <person name="Hall N."/>
            <person name="Watson M."/>
            <person name="Adriaenssens E.M."/>
            <person name="Foster-Nyarko E."/>
            <person name="Jarju S."/>
            <person name="Secka A."/>
            <person name="Antonio M."/>
            <person name="Oren A."/>
            <person name="Chaudhuri R.R."/>
            <person name="La Ragione R."/>
            <person name="Hildebrand F."/>
            <person name="Pallen M.J."/>
        </authorList>
    </citation>
    <scope>NUCLEOTIDE SEQUENCE</scope>
    <source>
        <strain evidence="2">CHK158-818</strain>
    </source>
</reference>
<dbReference type="AlphaFoldDB" id="A0A9D1M9Q8"/>
<organism evidence="2 3">
    <name type="scientific">Candidatus Gallibacteroides avistercoris</name>
    <dbReference type="NCBI Taxonomy" id="2840833"/>
    <lineage>
        <taxon>Bacteria</taxon>
        <taxon>Pseudomonadati</taxon>
        <taxon>Bacteroidota</taxon>
        <taxon>Bacteroidia</taxon>
        <taxon>Bacteroidales</taxon>
        <taxon>Bacteroidaceae</taxon>
        <taxon>Bacteroidaceae incertae sedis</taxon>
        <taxon>Candidatus Gallibacteroides</taxon>
    </lineage>
</organism>
<name>A0A9D1M9Q8_9BACT</name>
<proteinExistence type="predicted"/>
<protein>
    <recommendedName>
        <fullName evidence="4">Cell division protein ZapB</fullName>
    </recommendedName>
</protein>